<organism evidence="9">
    <name type="scientific">marine metagenome</name>
    <dbReference type="NCBI Taxonomy" id="408172"/>
    <lineage>
        <taxon>unclassified sequences</taxon>
        <taxon>metagenomes</taxon>
        <taxon>ecological metagenomes</taxon>
    </lineage>
</organism>
<dbReference type="Gene3D" id="1.20.1640.10">
    <property type="entry name" value="Multidrug efflux transporter AcrB transmembrane domain"/>
    <property type="match status" value="2"/>
</dbReference>
<dbReference type="PANTHER" id="PTHR33406:SF13">
    <property type="entry name" value="MEMBRANE PROTEIN YDFJ"/>
    <property type="match status" value="1"/>
</dbReference>
<evidence type="ECO:0000256" key="1">
    <source>
        <dbReference type="ARBA" id="ARBA00004651"/>
    </source>
</evidence>
<dbReference type="EMBL" id="UINC01017820">
    <property type="protein sequence ID" value="SVA74302.1"/>
    <property type="molecule type" value="Genomic_DNA"/>
</dbReference>
<feature type="transmembrane region" description="Helical" evidence="7">
    <location>
        <begin position="247"/>
        <end position="265"/>
    </location>
</feature>
<feature type="transmembrane region" description="Helical" evidence="7">
    <location>
        <begin position="695"/>
        <end position="716"/>
    </location>
</feature>
<dbReference type="Pfam" id="PF03176">
    <property type="entry name" value="MMPL"/>
    <property type="match status" value="2"/>
</dbReference>
<proteinExistence type="predicted"/>
<feature type="transmembrane region" description="Helical" evidence="7">
    <location>
        <begin position="643"/>
        <end position="660"/>
    </location>
</feature>
<feature type="transmembrane region" description="Helical" evidence="7">
    <location>
        <begin position="376"/>
        <end position="399"/>
    </location>
</feature>
<keyword evidence="6" id="KW-0175">Coiled coil</keyword>
<keyword evidence="3 7" id="KW-0812">Transmembrane</keyword>
<feature type="transmembrane region" description="Helical" evidence="7">
    <location>
        <begin position="20"/>
        <end position="36"/>
    </location>
</feature>
<evidence type="ECO:0000256" key="5">
    <source>
        <dbReference type="ARBA" id="ARBA00023136"/>
    </source>
</evidence>
<dbReference type="PROSITE" id="PS50156">
    <property type="entry name" value="SSD"/>
    <property type="match status" value="1"/>
</dbReference>
<accession>A0A381YCI8</accession>
<dbReference type="InterPro" id="IPR050545">
    <property type="entry name" value="Mycobact_MmpL"/>
</dbReference>
<evidence type="ECO:0000313" key="9">
    <source>
        <dbReference type="EMBL" id="SVA74302.1"/>
    </source>
</evidence>
<keyword evidence="4 7" id="KW-1133">Transmembrane helix</keyword>
<evidence type="ECO:0000256" key="6">
    <source>
        <dbReference type="SAM" id="Coils"/>
    </source>
</evidence>
<evidence type="ECO:0000256" key="3">
    <source>
        <dbReference type="ARBA" id="ARBA00022692"/>
    </source>
</evidence>
<feature type="transmembrane region" description="Helical" evidence="7">
    <location>
        <begin position="667"/>
        <end position="689"/>
    </location>
</feature>
<dbReference type="InterPro" id="IPR000731">
    <property type="entry name" value="SSD"/>
</dbReference>
<name>A0A381YCI8_9ZZZZ</name>
<dbReference type="SUPFAM" id="SSF82866">
    <property type="entry name" value="Multidrug efflux transporter AcrB transmembrane domain"/>
    <property type="match status" value="2"/>
</dbReference>
<gene>
    <name evidence="9" type="ORF">METZ01_LOCUS127156</name>
</gene>
<dbReference type="InterPro" id="IPR004869">
    <property type="entry name" value="MMPL_dom"/>
</dbReference>
<reference evidence="9" key="1">
    <citation type="submission" date="2018-05" db="EMBL/GenBank/DDBJ databases">
        <authorList>
            <person name="Lanie J.A."/>
            <person name="Ng W.-L."/>
            <person name="Kazmierczak K.M."/>
            <person name="Andrzejewski T.M."/>
            <person name="Davidsen T.M."/>
            <person name="Wayne K.J."/>
            <person name="Tettelin H."/>
            <person name="Glass J.I."/>
            <person name="Rusch D."/>
            <person name="Podicherti R."/>
            <person name="Tsui H.-C.T."/>
            <person name="Winkler M.E."/>
        </authorList>
    </citation>
    <scope>NUCLEOTIDE SEQUENCE</scope>
</reference>
<sequence>MKSILSWCYKNITKRFPGTVLLIALILSGFSIYLAFDLKFNPKMDNLLPQDLPLIKEFNEVVRKTGGSGPLVVVLENLDPIRSSEVIDNLAKILKKIPSTQFVDAKIPKEYLNNKQLFLIPRGDLLTLESLMTEAIDYARGQFGGFPAFFEEEEPFNPVKLRNLAKDYQIFGEIEPYHKGKQKNNYYIFIKAKGTVTDTDFTEKFIFTVQEAINKSGLEEKYSELKIKLTGSMVVRLEENNFIKSDLKNAAVMAAVLAISIIFIYTRSWSSIPLIVFPLLISLTYTFALARLIIGHLNIISGFLVAILMGLGIDYGIHLYIRFKQELLKDKSITEAVEVVVTQVGRSGLIAMLTTMSVFSILSFSDFQGFSEFGKIATLGIVCAFITYYFLFPAQALFYNKIDWLRKPKPRLFNLKIANLYLTTPLYLSAFFLLLLISSLFLLPGIEFEYDFQKLRGESPASDYETETTDDFGLAFSPTVILTPEKDNLFYIHKALEGIKKENGDKTIIGVQYSMNLFSLKEYESKKEVIARIRNNFEENKDIIRFSLGEERLKKFELLFDAKPFDESLIPMDLQQKLMAGEDYLLLLFSPANKNFFRVANIYQLEAEINALKESMQRKNIEVAVLNENLIAAKVLDWVKEKGPKAMLIAFVLVFLILLIDLRSFRLAAITFLPLLTGLALTGGLMSIFDIRLNFINIVMLPSIVGIMIDHCIYLSHHILDYSKGASLKSLQETGSAIMLSALTSLAGYTSLNIAHHAGVNSIATVVELGIITCTVCALFMLPALFEIRKRKFSLFQLER</sequence>
<feature type="coiled-coil region" evidence="6">
    <location>
        <begin position="602"/>
        <end position="629"/>
    </location>
</feature>
<evidence type="ECO:0000259" key="8">
    <source>
        <dbReference type="PROSITE" id="PS50156"/>
    </source>
</evidence>
<feature type="transmembrane region" description="Helical" evidence="7">
    <location>
        <begin position="420"/>
        <end position="443"/>
    </location>
</feature>
<evidence type="ECO:0000256" key="4">
    <source>
        <dbReference type="ARBA" id="ARBA00022989"/>
    </source>
</evidence>
<dbReference type="PANTHER" id="PTHR33406">
    <property type="entry name" value="MEMBRANE PROTEIN MJ1562-RELATED"/>
    <property type="match status" value="1"/>
</dbReference>
<feature type="transmembrane region" description="Helical" evidence="7">
    <location>
        <begin position="344"/>
        <end position="364"/>
    </location>
</feature>
<feature type="domain" description="SSD" evidence="8">
    <location>
        <begin position="303"/>
        <end position="398"/>
    </location>
</feature>
<dbReference type="AlphaFoldDB" id="A0A381YCI8"/>
<protein>
    <recommendedName>
        <fullName evidence="8">SSD domain-containing protein</fullName>
    </recommendedName>
</protein>
<feature type="transmembrane region" description="Helical" evidence="7">
    <location>
        <begin position="272"/>
        <end position="294"/>
    </location>
</feature>
<comment type="subcellular location">
    <subcellularLocation>
        <location evidence="1">Cell membrane</location>
        <topology evidence="1">Multi-pass membrane protein</topology>
    </subcellularLocation>
</comment>
<evidence type="ECO:0000256" key="7">
    <source>
        <dbReference type="SAM" id="Phobius"/>
    </source>
</evidence>
<keyword evidence="5 7" id="KW-0472">Membrane</keyword>
<evidence type="ECO:0000256" key="2">
    <source>
        <dbReference type="ARBA" id="ARBA00022475"/>
    </source>
</evidence>
<feature type="transmembrane region" description="Helical" evidence="7">
    <location>
        <begin position="300"/>
        <end position="323"/>
    </location>
</feature>
<feature type="transmembrane region" description="Helical" evidence="7">
    <location>
        <begin position="762"/>
        <end position="786"/>
    </location>
</feature>
<dbReference type="GO" id="GO:0005886">
    <property type="term" value="C:plasma membrane"/>
    <property type="evidence" value="ECO:0007669"/>
    <property type="project" value="UniProtKB-SubCell"/>
</dbReference>
<keyword evidence="2" id="KW-1003">Cell membrane</keyword>
<feature type="transmembrane region" description="Helical" evidence="7">
    <location>
        <begin position="737"/>
        <end position="756"/>
    </location>
</feature>